<sequence>MVCSNCNSSDMATDSAQGVIYCTNCGMVHEENIIVSTISFSDNGLKSTLNGKVINIDSKQVGTQYIDASFYIKNTISSICSNMGLGSNFLDCSYRYYRLLLPYNLSKGKSILYTLSACVYIVCREEKTPHLLIDFSNALNIDVFKIGKSFTKIVEVLNLNIPNVDPTLYIQRYIVKLNLKNQKIPTLALRIMSRMSRDWITTGRRPNNICGAAILIASRVYNEERSLSEVAKVVHVSEFILKKRLLEIQDTQTADLSVNQFNSEWLTREEDPPVLKNITKKKIRKLKYIDNEEIINEDSTDDLLTEEEVNQREKVWLEMYGEFMKEKEEKLKHIKKPKRRHVKKQYNTVSDVVKSLNKRISSKINYSIIENLFEDL</sequence>
<evidence type="ECO:0000313" key="13">
    <source>
        <dbReference type="EMBL" id="KKO75800.1"/>
    </source>
</evidence>
<evidence type="ECO:0000256" key="2">
    <source>
        <dbReference type="ARBA" id="ARBA00010857"/>
    </source>
</evidence>
<dbReference type="Pfam" id="PF07741">
    <property type="entry name" value="BRF1"/>
    <property type="match status" value="1"/>
</dbReference>
<evidence type="ECO:0000256" key="11">
    <source>
        <dbReference type="PROSITE-ProRule" id="PRU00469"/>
    </source>
</evidence>
<evidence type="ECO:0000256" key="1">
    <source>
        <dbReference type="ARBA" id="ARBA00004123"/>
    </source>
</evidence>
<dbReference type="RefSeq" id="XP_024331542.1">
    <property type="nucleotide sequence ID" value="XM_024473878.1"/>
</dbReference>
<evidence type="ECO:0000259" key="12">
    <source>
        <dbReference type="PROSITE" id="PS51134"/>
    </source>
</evidence>
<dbReference type="CDD" id="cd20554">
    <property type="entry name" value="CYCLIN_TFIIIB90_rpt2"/>
    <property type="match status" value="1"/>
</dbReference>
<keyword evidence="9" id="KW-0539">Nucleus</keyword>
<dbReference type="GO" id="GO:0005634">
    <property type="term" value="C:nucleus"/>
    <property type="evidence" value="ECO:0007669"/>
    <property type="project" value="UniProtKB-SubCell"/>
</dbReference>
<proteinExistence type="inferred from homology"/>
<dbReference type="EMBL" id="JPQZ01000012">
    <property type="protein sequence ID" value="KKO75800.1"/>
    <property type="molecule type" value="Genomic_DNA"/>
</dbReference>
<dbReference type="GO" id="GO:0000126">
    <property type="term" value="C:transcription factor TFIIIB complex"/>
    <property type="evidence" value="ECO:0007669"/>
    <property type="project" value="TreeGrafter"/>
</dbReference>
<comment type="caution">
    <text evidence="13">The sequence shown here is derived from an EMBL/GenBank/DDBJ whole genome shotgun (WGS) entry which is preliminary data.</text>
</comment>
<evidence type="ECO:0000256" key="3">
    <source>
        <dbReference type="ARBA" id="ARBA00022723"/>
    </source>
</evidence>
<dbReference type="InterPro" id="IPR036915">
    <property type="entry name" value="Cyclin-like_sf"/>
</dbReference>
<dbReference type="SUPFAM" id="SSF47954">
    <property type="entry name" value="Cyclin-like"/>
    <property type="match status" value="2"/>
</dbReference>
<dbReference type="VEuPathDB" id="MicrosporidiaDB:G9O61_00g008920"/>
<dbReference type="InterPro" id="IPR013137">
    <property type="entry name" value="Znf_TFIIB"/>
</dbReference>
<comment type="similarity">
    <text evidence="2">Belongs to the TFIIB family.</text>
</comment>
<evidence type="ECO:0000256" key="6">
    <source>
        <dbReference type="ARBA" id="ARBA00023015"/>
    </source>
</evidence>
<organism evidence="13 14">
    <name type="scientific">Vairimorpha ceranae</name>
    <dbReference type="NCBI Taxonomy" id="40302"/>
    <lineage>
        <taxon>Eukaryota</taxon>
        <taxon>Fungi</taxon>
        <taxon>Fungi incertae sedis</taxon>
        <taxon>Microsporidia</taxon>
        <taxon>Nosematidae</taxon>
        <taxon>Vairimorpha</taxon>
    </lineage>
</organism>
<dbReference type="GO" id="GO:0070897">
    <property type="term" value="P:transcription preinitiation complex assembly"/>
    <property type="evidence" value="ECO:0007669"/>
    <property type="project" value="InterPro"/>
</dbReference>
<dbReference type="PROSITE" id="PS51134">
    <property type="entry name" value="ZF_TFIIB"/>
    <property type="match status" value="1"/>
</dbReference>
<keyword evidence="7" id="KW-0010">Activator</keyword>
<evidence type="ECO:0000256" key="8">
    <source>
        <dbReference type="ARBA" id="ARBA00023163"/>
    </source>
</evidence>
<dbReference type="GO" id="GO:0097550">
    <property type="term" value="C:transcription preinitiation complex"/>
    <property type="evidence" value="ECO:0007669"/>
    <property type="project" value="TreeGrafter"/>
</dbReference>
<evidence type="ECO:0000256" key="5">
    <source>
        <dbReference type="ARBA" id="ARBA00022833"/>
    </source>
</evidence>
<keyword evidence="13" id="KW-0396">Initiation factor</keyword>
<keyword evidence="8" id="KW-0804">Transcription</keyword>
<reference evidence="13 14" key="1">
    <citation type="journal article" date="2015" name="Environ. Microbiol.">
        <title>Genome analyses suggest the presence of polyploidy and recent human-driven expansions in eight global populations of the honeybee pathogen Nosema ceranae.</title>
        <authorList>
            <person name="Pelin A."/>
            <person name="Selman M."/>
            <person name="Aris-Brosou S."/>
            <person name="Farinelli L."/>
            <person name="Corradi N."/>
        </authorList>
    </citation>
    <scope>NUCLEOTIDE SEQUENCE [LARGE SCALE GENOMIC DNA]</scope>
    <source>
        <strain evidence="13 14">PA08 1199</strain>
    </source>
</reference>
<keyword evidence="14" id="KW-1185">Reference proteome</keyword>
<dbReference type="GO" id="GO:0003743">
    <property type="term" value="F:translation initiation factor activity"/>
    <property type="evidence" value="ECO:0007669"/>
    <property type="project" value="UniProtKB-KW"/>
</dbReference>
<dbReference type="CDD" id="cd20553">
    <property type="entry name" value="CYCLIN_TFIIIB90_rpt1"/>
    <property type="match status" value="1"/>
</dbReference>
<keyword evidence="5" id="KW-0862">Zinc</keyword>
<comment type="subcellular location">
    <subcellularLocation>
        <location evidence="1">Nucleus</location>
    </subcellularLocation>
</comment>
<dbReference type="Proteomes" id="UP000034350">
    <property type="component" value="Unassembled WGS sequence"/>
</dbReference>
<dbReference type="InterPro" id="IPR000812">
    <property type="entry name" value="TFIIB"/>
</dbReference>
<accession>A0A0F9WGF4</accession>
<keyword evidence="3" id="KW-0479">Metal-binding</keyword>
<protein>
    <recommendedName>
        <fullName evidence="10">B-related factor 1</fullName>
    </recommendedName>
</protein>
<dbReference type="Pfam" id="PF00382">
    <property type="entry name" value="TFIIB"/>
    <property type="match status" value="2"/>
</dbReference>
<evidence type="ECO:0000256" key="9">
    <source>
        <dbReference type="ARBA" id="ARBA00023242"/>
    </source>
</evidence>
<evidence type="ECO:0000256" key="7">
    <source>
        <dbReference type="ARBA" id="ARBA00023159"/>
    </source>
</evidence>
<keyword evidence="13" id="KW-0648">Protein biosynthesis</keyword>
<dbReference type="InterPro" id="IPR013150">
    <property type="entry name" value="TFIIB_cyclin"/>
</dbReference>
<dbReference type="SMART" id="SM00385">
    <property type="entry name" value="CYCLIN"/>
    <property type="match status" value="2"/>
</dbReference>
<dbReference type="InterPro" id="IPR011665">
    <property type="entry name" value="BRF1_TBP-bd_dom"/>
</dbReference>
<dbReference type="PANTHER" id="PTHR11618">
    <property type="entry name" value="TRANSCRIPTION INITIATION FACTOR IIB-RELATED"/>
    <property type="match status" value="1"/>
</dbReference>
<keyword evidence="4 11" id="KW-0863">Zinc-finger</keyword>
<dbReference type="VEuPathDB" id="MicrosporidiaDB:AAJ76_1200058338"/>
<dbReference type="PRINTS" id="PR00685">
    <property type="entry name" value="TIFACTORIIB"/>
</dbReference>
<dbReference type="OrthoDB" id="511529at2759"/>
<dbReference type="GO" id="GO:0000995">
    <property type="term" value="F:RNA polymerase III general transcription initiation factor activity"/>
    <property type="evidence" value="ECO:0007669"/>
    <property type="project" value="TreeGrafter"/>
</dbReference>
<feature type="domain" description="TFIIB-type" evidence="12">
    <location>
        <begin position="1"/>
        <end position="30"/>
    </location>
</feature>
<evidence type="ECO:0000313" key="14">
    <source>
        <dbReference type="Proteomes" id="UP000034350"/>
    </source>
</evidence>
<dbReference type="Pfam" id="PF08271">
    <property type="entry name" value="Zn_Ribbon_TF"/>
    <property type="match status" value="1"/>
</dbReference>
<dbReference type="Gene3D" id="1.10.472.10">
    <property type="entry name" value="Cyclin-like"/>
    <property type="match status" value="2"/>
</dbReference>
<dbReference type="Gene3D" id="2.20.25.10">
    <property type="match status" value="1"/>
</dbReference>
<evidence type="ECO:0000256" key="4">
    <source>
        <dbReference type="ARBA" id="ARBA00022771"/>
    </source>
</evidence>
<dbReference type="GeneID" id="36318776"/>
<dbReference type="SUPFAM" id="SSF57783">
    <property type="entry name" value="Zinc beta-ribbon"/>
    <property type="match status" value="1"/>
</dbReference>
<dbReference type="VEuPathDB" id="MicrosporidiaDB:NCER_100286"/>
<name>A0A0F9WGF4_9MICR</name>
<dbReference type="GO" id="GO:0001006">
    <property type="term" value="F:RNA polymerase III type 3 promoter sequence-specific DNA binding"/>
    <property type="evidence" value="ECO:0007669"/>
    <property type="project" value="TreeGrafter"/>
</dbReference>
<dbReference type="FunFam" id="1.10.472.10:FF:000002">
    <property type="entry name" value="Transcription factor IIIB 90 kDa subunit"/>
    <property type="match status" value="1"/>
</dbReference>
<dbReference type="InterPro" id="IPR013763">
    <property type="entry name" value="Cyclin-like_dom"/>
</dbReference>
<dbReference type="AlphaFoldDB" id="A0A0F9WGF4"/>
<dbReference type="PANTHER" id="PTHR11618:SF4">
    <property type="entry name" value="TRANSCRIPTION FACTOR IIIB 90 KDA SUBUNIT"/>
    <property type="match status" value="1"/>
</dbReference>
<gene>
    <name evidence="13" type="ORF">AAJ76_1200058338</name>
</gene>
<dbReference type="GO" id="GO:0017025">
    <property type="term" value="F:TBP-class protein binding"/>
    <property type="evidence" value="ECO:0007669"/>
    <property type="project" value="InterPro"/>
</dbReference>
<evidence type="ECO:0000256" key="10">
    <source>
        <dbReference type="ARBA" id="ARBA00031009"/>
    </source>
</evidence>
<dbReference type="GO" id="GO:0008270">
    <property type="term" value="F:zinc ion binding"/>
    <property type="evidence" value="ECO:0007669"/>
    <property type="project" value="UniProtKB-KW"/>
</dbReference>
<keyword evidence="6" id="KW-0805">Transcription regulation</keyword>